<keyword evidence="3" id="KW-0813">Transport</keyword>
<dbReference type="SUPFAM" id="SSF81345">
    <property type="entry name" value="ABC transporter involved in vitamin B12 uptake, BtuC"/>
    <property type="match status" value="1"/>
</dbReference>
<dbReference type="PANTHER" id="PTHR30472">
    <property type="entry name" value="FERRIC ENTEROBACTIN TRANSPORT SYSTEM PERMEASE PROTEIN"/>
    <property type="match status" value="1"/>
</dbReference>
<evidence type="ECO:0000256" key="1">
    <source>
        <dbReference type="ARBA" id="ARBA00004651"/>
    </source>
</evidence>
<feature type="transmembrane region" description="Helical" evidence="8">
    <location>
        <begin position="262"/>
        <end position="280"/>
    </location>
</feature>
<dbReference type="Proteomes" id="UP000712673">
    <property type="component" value="Unassembled WGS sequence"/>
</dbReference>
<evidence type="ECO:0000313" key="10">
    <source>
        <dbReference type="Proteomes" id="UP000712673"/>
    </source>
</evidence>
<evidence type="ECO:0000256" key="4">
    <source>
        <dbReference type="ARBA" id="ARBA00022475"/>
    </source>
</evidence>
<organism evidence="9 10">
    <name type="scientific">Tectimicrobiota bacterium</name>
    <dbReference type="NCBI Taxonomy" id="2528274"/>
    <lineage>
        <taxon>Bacteria</taxon>
        <taxon>Pseudomonadati</taxon>
        <taxon>Nitrospinota/Tectimicrobiota group</taxon>
        <taxon>Candidatus Tectimicrobiota</taxon>
    </lineage>
</organism>
<dbReference type="InterPro" id="IPR037294">
    <property type="entry name" value="ABC_BtuC-like"/>
</dbReference>
<dbReference type="PANTHER" id="PTHR30472:SF25">
    <property type="entry name" value="ABC TRANSPORTER PERMEASE PROTEIN MJ0876-RELATED"/>
    <property type="match status" value="1"/>
</dbReference>
<keyword evidence="6 8" id="KW-1133">Transmembrane helix</keyword>
<dbReference type="Pfam" id="PF01032">
    <property type="entry name" value="FecCD"/>
    <property type="match status" value="1"/>
</dbReference>
<dbReference type="GO" id="GO:0005886">
    <property type="term" value="C:plasma membrane"/>
    <property type="evidence" value="ECO:0007669"/>
    <property type="project" value="UniProtKB-SubCell"/>
</dbReference>
<evidence type="ECO:0000256" key="3">
    <source>
        <dbReference type="ARBA" id="ARBA00022448"/>
    </source>
</evidence>
<evidence type="ECO:0000256" key="8">
    <source>
        <dbReference type="SAM" id="Phobius"/>
    </source>
</evidence>
<evidence type="ECO:0000256" key="5">
    <source>
        <dbReference type="ARBA" id="ARBA00022692"/>
    </source>
</evidence>
<dbReference type="EMBL" id="VGLS01000041">
    <property type="protein sequence ID" value="MBM3222668.1"/>
    <property type="molecule type" value="Genomic_DNA"/>
</dbReference>
<gene>
    <name evidence="9" type="ORF">FJZ47_02530</name>
</gene>
<feature type="transmembrane region" description="Helical" evidence="8">
    <location>
        <begin position="292"/>
        <end position="311"/>
    </location>
</feature>
<proteinExistence type="inferred from homology"/>
<feature type="transmembrane region" description="Helical" evidence="8">
    <location>
        <begin position="53"/>
        <end position="74"/>
    </location>
</feature>
<keyword evidence="4" id="KW-1003">Cell membrane</keyword>
<dbReference type="InterPro" id="IPR000522">
    <property type="entry name" value="ABC_transptr_permease_BtuC"/>
</dbReference>
<evidence type="ECO:0000256" key="6">
    <source>
        <dbReference type="ARBA" id="ARBA00022989"/>
    </source>
</evidence>
<feature type="transmembrane region" description="Helical" evidence="8">
    <location>
        <begin position="95"/>
        <end position="123"/>
    </location>
</feature>
<sequence>MFGLLVLAIIVSVAVGAVVLPLPRVLRALLLPTAPGVEATDATIVWDIRFGRVLLAALLGTGLAVSGTALQGLFRNPLADPFVIGASSGAALGASLAIVTGIGPVSLAAFAGSLLAVAAAYSIAEIGGVVPATALLLAGAALNTFLSAIVSLVMLFNEQSAYAVLNWLLGGLSGRSWPHLWASLPYLAIGLGLIWLLSRPLDALAFGDETAQSLGLPLGWARVAIVAAASLTTAAAVSAGGTIGFVGLIAPHAARLLVGAEHARLIPASALLGALLLLLADDVARTILAPLELPAGVITAALGGPFFLYLLKTRQRDLGAQR</sequence>
<reference evidence="9" key="1">
    <citation type="submission" date="2019-03" db="EMBL/GenBank/DDBJ databases">
        <title>Lake Tanganyika Metagenome-Assembled Genomes (MAGs).</title>
        <authorList>
            <person name="Tran P."/>
        </authorList>
    </citation>
    <scope>NUCLEOTIDE SEQUENCE</scope>
    <source>
        <strain evidence="9">K_DeepCast_65m_m2_066</strain>
    </source>
</reference>
<comment type="subcellular location">
    <subcellularLocation>
        <location evidence="1">Cell membrane</location>
        <topology evidence="1">Multi-pass membrane protein</topology>
    </subcellularLocation>
</comment>
<dbReference type="AlphaFoldDB" id="A0A937VY37"/>
<keyword evidence="7 8" id="KW-0472">Membrane</keyword>
<feature type="transmembrane region" description="Helical" evidence="8">
    <location>
        <begin position="135"/>
        <end position="156"/>
    </location>
</feature>
<feature type="transmembrane region" description="Helical" evidence="8">
    <location>
        <begin position="218"/>
        <end position="250"/>
    </location>
</feature>
<dbReference type="Gene3D" id="1.10.3470.10">
    <property type="entry name" value="ABC transporter involved in vitamin B12 uptake, BtuC"/>
    <property type="match status" value="1"/>
</dbReference>
<evidence type="ECO:0000313" key="9">
    <source>
        <dbReference type="EMBL" id="MBM3222668.1"/>
    </source>
</evidence>
<comment type="similarity">
    <text evidence="2">Belongs to the binding-protein-dependent transport system permease family. FecCD subfamily.</text>
</comment>
<keyword evidence="5 8" id="KW-0812">Transmembrane</keyword>
<comment type="caution">
    <text evidence="9">The sequence shown here is derived from an EMBL/GenBank/DDBJ whole genome shotgun (WGS) entry which is preliminary data.</text>
</comment>
<evidence type="ECO:0000256" key="7">
    <source>
        <dbReference type="ARBA" id="ARBA00023136"/>
    </source>
</evidence>
<dbReference type="FunFam" id="1.10.3470.10:FF:000001">
    <property type="entry name" value="Vitamin B12 ABC transporter permease BtuC"/>
    <property type="match status" value="1"/>
</dbReference>
<name>A0A937VY37_UNCTE</name>
<dbReference type="GO" id="GO:0022857">
    <property type="term" value="F:transmembrane transporter activity"/>
    <property type="evidence" value="ECO:0007669"/>
    <property type="project" value="InterPro"/>
</dbReference>
<feature type="transmembrane region" description="Helical" evidence="8">
    <location>
        <begin position="177"/>
        <end position="198"/>
    </location>
</feature>
<accession>A0A937VY37</accession>
<evidence type="ECO:0000256" key="2">
    <source>
        <dbReference type="ARBA" id="ARBA00007935"/>
    </source>
</evidence>
<dbReference type="CDD" id="cd06550">
    <property type="entry name" value="TM_ABC_iron-siderophores_like"/>
    <property type="match status" value="1"/>
</dbReference>
<protein>
    <submittedName>
        <fullName evidence="9">Iron ABC transporter permease</fullName>
    </submittedName>
</protein>